<name>A0ACD3A7E9_9AGAR</name>
<sequence length="126" mass="13894">MRWDRNDEKPGSAFHELIVLPTFAPELARPEYMDPRAPGPVILPQPRSQQRENGIYALNDHIAVAGPGIAAGPQNTINVDLEQDTNPLRALDTGEDQDEDDFEGIHQQSDQGYVGLYSPTSTIARS</sequence>
<organism evidence="1 2">
    <name type="scientific">Pluteus cervinus</name>
    <dbReference type="NCBI Taxonomy" id="181527"/>
    <lineage>
        <taxon>Eukaryota</taxon>
        <taxon>Fungi</taxon>
        <taxon>Dikarya</taxon>
        <taxon>Basidiomycota</taxon>
        <taxon>Agaricomycotina</taxon>
        <taxon>Agaricomycetes</taxon>
        <taxon>Agaricomycetidae</taxon>
        <taxon>Agaricales</taxon>
        <taxon>Pluteineae</taxon>
        <taxon>Pluteaceae</taxon>
        <taxon>Pluteus</taxon>
    </lineage>
</organism>
<keyword evidence="2" id="KW-1185">Reference proteome</keyword>
<dbReference type="Proteomes" id="UP000308600">
    <property type="component" value="Unassembled WGS sequence"/>
</dbReference>
<dbReference type="EMBL" id="ML208657">
    <property type="protein sequence ID" value="TFK61466.1"/>
    <property type="molecule type" value="Genomic_DNA"/>
</dbReference>
<evidence type="ECO:0000313" key="2">
    <source>
        <dbReference type="Proteomes" id="UP000308600"/>
    </source>
</evidence>
<evidence type="ECO:0000313" key="1">
    <source>
        <dbReference type="EMBL" id="TFK61466.1"/>
    </source>
</evidence>
<gene>
    <name evidence="1" type="ORF">BDN72DRAFT_904068</name>
</gene>
<protein>
    <submittedName>
        <fullName evidence="1">Uncharacterized protein</fullName>
    </submittedName>
</protein>
<accession>A0ACD3A7E9</accession>
<proteinExistence type="predicted"/>
<reference evidence="1 2" key="1">
    <citation type="journal article" date="2019" name="Nat. Ecol. Evol.">
        <title>Megaphylogeny resolves global patterns of mushroom evolution.</title>
        <authorList>
            <person name="Varga T."/>
            <person name="Krizsan K."/>
            <person name="Foldi C."/>
            <person name="Dima B."/>
            <person name="Sanchez-Garcia M."/>
            <person name="Sanchez-Ramirez S."/>
            <person name="Szollosi G.J."/>
            <person name="Szarkandi J.G."/>
            <person name="Papp V."/>
            <person name="Albert L."/>
            <person name="Andreopoulos W."/>
            <person name="Angelini C."/>
            <person name="Antonin V."/>
            <person name="Barry K.W."/>
            <person name="Bougher N.L."/>
            <person name="Buchanan P."/>
            <person name="Buyck B."/>
            <person name="Bense V."/>
            <person name="Catcheside P."/>
            <person name="Chovatia M."/>
            <person name="Cooper J."/>
            <person name="Damon W."/>
            <person name="Desjardin D."/>
            <person name="Finy P."/>
            <person name="Geml J."/>
            <person name="Haridas S."/>
            <person name="Hughes K."/>
            <person name="Justo A."/>
            <person name="Karasinski D."/>
            <person name="Kautmanova I."/>
            <person name="Kiss B."/>
            <person name="Kocsube S."/>
            <person name="Kotiranta H."/>
            <person name="LaButti K.M."/>
            <person name="Lechner B.E."/>
            <person name="Liimatainen K."/>
            <person name="Lipzen A."/>
            <person name="Lukacs Z."/>
            <person name="Mihaltcheva S."/>
            <person name="Morgado L.N."/>
            <person name="Niskanen T."/>
            <person name="Noordeloos M.E."/>
            <person name="Ohm R.A."/>
            <person name="Ortiz-Santana B."/>
            <person name="Ovrebo C."/>
            <person name="Racz N."/>
            <person name="Riley R."/>
            <person name="Savchenko A."/>
            <person name="Shiryaev A."/>
            <person name="Soop K."/>
            <person name="Spirin V."/>
            <person name="Szebenyi C."/>
            <person name="Tomsovsky M."/>
            <person name="Tulloss R.E."/>
            <person name="Uehling J."/>
            <person name="Grigoriev I.V."/>
            <person name="Vagvolgyi C."/>
            <person name="Papp T."/>
            <person name="Martin F.M."/>
            <person name="Miettinen O."/>
            <person name="Hibbett D.S."/>
            <person name="Nagy L.G."/>
        </authorList>
    </citation>
    <scope>NUCLEOTIDE SEQUENCE [LARGE SCALE GENOMIC DNA]</scope>
    <source>
        <strain evidence="1 2">NL-1719</strain>
    </source>
</reference>